<comment type="caution">
    <text evidence="2">The sequence shown here is derived from an EMBL/GenBank/DDBJ whole genome shotgun (WGS) entry which is preliminary data.</text>
</comment>
<evidence type="ECO:0000313" key="3">
    <source>
        <dbReference type="Proteomes" id="UP001283341"/>
    </source>
</evidence>
<dbReference type="InterPro" id="IPR032710">
    <property type="entry name" value="NTF2-like_dom_sf"/>
</dbReference>
<feature type="signal peptide" evidence="1">
    <location>
        <begin position="1"/>
        <end position="28"/>
    </location>
</feature>
<dbReference type="Proteomes" id="UP001283341">
    <property type="component" value="Unassembled WGS sequence"/>
</dbReference>
<keyword evidence="3" id="KW-1185">Reference proteome</keyword>
<dbReference type="Gene3D" id="3.10.450.50">
    <property type="match status" value="1"/>
</dbReference>
<dbReference type="SUPFAM" id="SSF54427">
    <property type="entry name" value="NTF2-like"/>
    <property type="match status" value="2"/>
</dbReference>
<gene>
    <name evidence="2" type="ORF">B0H66DRAFT_596753</name>
</gene>
<dbReference type="EMBL" id="JAUEDM010000001">
    <property type="protein sequence ID" value="KAK3329155.1"/>
    <property type="molecule type" value="Genomic_DNA"/>
</dbReference>
<feature type="chain" id="PRO_5042121301" evidence="1">
    <location>
        <begin position="29"/>
        <end position="354"/>
    </location>
</feature>
<dbReference type="AlphaFoldDB" id="A0AAE0IQA9"/>
<protein>
    <submittedName>
        <fullName evidence="2">Uncharacterized protein</fullName>
    </submittedName>
</protein>
<keyword evidence="1" id="KW-0732">Signal</keyword>
<reference evidence="2" key="1">
    <citation type="journal article" date="2023" name="Mol. Phylogenet. Evol.">
        <title>Genome-scale phylogeny and comparative genomics of the fungal order Sordariales.</title>
        <authorList>
            <person name="Hensen N."/>
            <person name="Bonometti L."/>
            <person name="Westerberg I."/>
            <person name="Brannstrom I.O."/>
            <person name="Guillou S."/>
            <person name="Cros-Aarteil S."/>
            <person name="Calhoun S."/>
            <person name="Haridas S."/>
            <person name="Kuo A."/>
            <person name="Mondo S."/>
            <person name="Pangilinan J."/>
            <person name="Riley R."/>
            <person name="LaButti K."/>
            <person name="Andreopoulos B."/>
            <person name="Lipzen A."/>
            <person name="Chen C."/>
            <person name="Yan M."/>
            <person name="Daum C."/>
            <person name="Ng V."/>
            <person name="Clum A."/>
            <person name="Steindorff A."/>
            <person name="Ohm R.A."/>
            <person name="Martin F."/>
            <person name="Silar P."/>
            <person name="Natvig D.O."/>
            <person name="Lalanne C."/>
            <person name="Gautier V."/>
            <person name="Ament-Velasquez S.L."/>
            <person name="Kruys A."/>
            <person name="Hutchinson M.I."/>
            <person name="Powell A.J."/>
            <person name="Barry K."/>
            <person name="Miller A.N."/>
            <person name="Grigoriev I.V."/>
            <person name="Debuchy R."/>
            <person name="Gladieux P."/>
            <person name="Hiltunen Thoren M."/>
            <person name="Johannesson H."/>
        </authorList>
    </citation>
    <scope>NUCLEOTIDE SEQUENCE</scope>
    <source>
        <strain evidence="2">CBS 118394</strain>
    </source>
</reference>
<proteinExistence type="predicted"/>
<accession>A0AAE0IQA9</accession>
<sequence>MLPISIPDKAIFIFNLLLLLAGTKMTTALPPSNMNPHDDEFYSALVRKNQATFHVNLSAGNYILNGALVSPDTHWNYDGTMHLGRDNFVTALGAVVGGPSSPLHGLQIFDQYSLVDGGVGMVLYRLTGKLAAPLPAVPLSKPGRPYSALGVERLVFDEDGLLYDLVTVDQFGRIAAQTSGSSQRDAVGQVVPEAGHNGTQQPNPQTPASFRDLVRRNLATLHRNVNAGNPSANAMRAVEDVVVNDNGVLLRRGRQAFVNLVSCQSAGLNAFPEKRFHDFYVLADGHQGGVEYVWHGEQKATYRGIEVKEGVKVRVRGMMFFEMNGDGLVTKVTNVHNEAHVLAQVSGKGGYLYP</sequence>
<organism evidence="2 3">
    <name type="scientific">Apodospora peruviana</name>
    <dbReference type="NCBI Taxonomy" id="516989"/>
    <lineage>
        <taxon>Eukaryota</taxon>
        <taxon>Fungi</taxon>
        <taxon>Dikarya</taxon>
        <taxon>Ascomycota</taxon>
        <taxon>Pezizomycotina</taxon>
        <taxon>Sordariomycetes</taxon>
        <taxon>Sordariomycetidae</taxon>
        <taxon>Sordariales</taxon>
        <taxon>Lasiosphaeriaceae</taxon>
        <taxon>Apodospora</taxon>
    </lineage>
</organism>
<reference evidence="2" key="2">
    <citation type="submission" date="2023-06" db="EMBL/GenBank/DDBJ databases">
        <authorList>
            <consortium name="Lawrence Berkeley National Laboratory"/>
            <person name="Haridas S."/>
            <person name="Hensen N."/>
            <person name="Bonometti L."/>
            <person name="Westerberg I."/>
            <person name="Brannstrom I.O."/>
            <person name="Guillou S."/>
            <person name="Cros-Aarteil S."/>
            <person name="Calhoun S."/>
            <person name="Kuo A."/>
            <person name="Mondo S."/>
            <person name="Pangilinan J."/>
            <person name="Riley R."/>
            <person name="Labutti K."/>
            <person name="Andreopoulos B."/>
            <person name="Lipzen A."/>
            <person name="Chen C."/>
            <person name="Yanf M."/>
            <person name="Daum C."/>
            <person name="Ng V."/>
            <person name="Clum A."/>
            <person name="Steindorff A."/>
            <person name="Ohm R."/>
            <person name="Martin F."/>
            <person name="Silar P."/>
            <person name="Natvig D."/>
            <person name="Lalanne C."/>
            <person name="Gautier V."/>
            <person name="Ament-Velasquez S.L."/>
            <person name="Kruys A."/>
            <person name="Hutchinson M.I."/>
            <person name="Powell A.J."/>
            <person name="Barry K."/>
            <person name="Miller A.N."/>
            <person name="Grigoriev I.V."/>
            <person name="Debuchy R."/>
            <person name="Gladieux P."/>
            <person name="Thoren M.H."/>
            <person name="Johannesson H."/>
        </authorList>
    </citation>
    <scope>NUCLEOTIDE SEQUENCE</scope>
    <source>
        <strain evidence="2">CBS 118394</strain>
    </source>
</reference>
<evidence type="ECO:0000313" key="2">
    <source>
        <dbReference type="EMBL" id="KAK3329155.1"/>
    </source>
</evidence>
<evidence type="ECO:0000256" key="1">
    <source>
        <dbReference type="SAM" id="SignalP"/>
    </source>
</evidence>
<name>A0AAE0IQA9_9PEZI</name>